<dbReference type="InterPro" id="IPR038765">
    <property type="entry name" value="Papain-like_cys_pep_sf"/>
</dbReference>
<keyword evidence="4" id="KW-1185">Reference proteome</keyword>
<protein>
    <recommendedName>
        <fullName evidence="2">USP domain-containing protein</fullName>
    </recommendedName>
</protein>
<proteinExistence type="predicted"/>
<organism evidence="3 4">
    <name type="scientific">Heterostelium pallidum (strain ATCC 26659 / Pp 5 / PN500)</name>
    <name type="common">Cellular slime mold</name>
    <name type="synonym">Polysphondylium pallidum</name>
    <dbReference type="NCBI Taxonomy" id="670386"/>
    <lineage>
        <taxon>Eukaryota</taxon>
        <taxon>Amoebozoa</taxon>
        <taxon>Evosea</taxon>
        <taxon>Eumycetozoa</taxon>
        <taxon>Dictyostelia</taxon>
        <taxon>Acytosteliales</taxon>
        <taxon>Acytosteliaceae</taxon>
        <taxon>Heterostelium</taxon>
    </lineage>
</organism>
<dbReference type="GO" id="GO:0004843">
    <property type="term" value="F:cysteine-type deubiquitinase activity"/>
    <property type="evidence" value="ECO:0007669"/>
    <property type="project" value="InterPro"/>
</dbReference>
<dbReference type="Proteomes" id="UP000001396">
    <property type="component" value="Unassembled WGS sequence"/>
</dbReference>
<evidence type="ECO:0000259" key="2">
    <source>
        <dbReference type="PROSITE" id="PS50235"/>
    </source>
</evidence>
<evidence type="ECO:0000313" key="3">
    <source>
        <dbReference type="EMBL" id="EFA82923.1"/>
    </source>
</evidence>
<dbReference type="InParanoid" id="D3B6F3"/>
<dbReference type="AlphaFoldDB" id="D3B6F3"/>
<reference evidence="3 4" key="1">
    <citation type="journal article" date="2011" name="Genome Res.">
        <title>Phylogeny-wide analysis of social amoeba genomes highlights ancient origins for complex intercellular communication.</title>
        <authorList>
            <person name="Heidel A.J."/>
            <person name="Lawal H.M."/>
            <person name="Felder M."/>
            <person name="Schilde C."/>
            <person name="Helps N.R."/>
            <person name="Tunggal B."/>
            <person name="Rivero F."/>
            <person name="John U."/>
            <person name="Schleicher M."/>
            <person name="Eichinger L."/>
            <person name="Platzer M."/>
            <person name="Noegel A.A."/>
            <person name="Schaap P."/>
            <person name="Gloeckner G."/>
        </authorList>
    </citation>
    <scope>NUCLEOTIDE SEQUENCE [LARGE SCALE GENOMIC DNA]</scope>
    <source>
        <strain evidence="4">ATCC 26659 / Pp 5 / PN500</strain>
    </source>
</reference>
<feature type="domain" description="USP" evidence="2">
    <location>
        <begin position="1"/>
        <end position="127"/>
    </location>
</feature>
<feature type="compositionally biased region" description="Polar residues" evidence="1">
    <location>
        <begin position="216"/>
        <end position="233"/>
    </location>
</feature>
<dbReference type="GeneID" id="31359188"/>
<dbReference type="InterPro" id="IPR001394">
    <property type="entry name" value="Peptidase_C19_UCH"/>
</dbReference>
<accession>D3B6F3</accession>
<evidence type="ECO:0000256" key="1">
    <source>
        <dbReference type="SAM" id="MobiDB-lite"/>
    </source>
</evidence>
<sequence>MDLQSSIYKCKDCGCDRDPIVKIVEEPEYIFIYIERQVSKDKVKYPVDFDGKQIEFSKYFSTEKEIKYSLHSVICHEDDPETKGYYSIQLKQQNGYLRCTSKITFVDDEDIKQLIEENSVLFIYSKNVYSQKVDETTKIPTRLRLSIGQNGATEQVLPTKTSSSPMPSPQFTSPTPVIPTPSSSPIASTSAPQTTGPTTFAQPTTSPTKSVPPATGPTTFAQSTTSPIKTNPQTTSTTTTTASAPTTSPTTSTVTTPPTTPSHINTKYVDSFSSVNSIAAFSFAGEYQSKANSPAVNEPVHNEPFNANSPAVKEPVHKEPSNVKSNVNPSSQKSILNQTTSITASQMSSKTVFKSKSVISDVATNDSFLDWVSHMEDFRPEVKTLILNALQSNDIKTFSIAITLDDIVAQLIADAGVKAIPIKTFRSKLAEVKLKRPDFVSVNSVFTNEEFPHWLRQVGLHPSDVESTIYILQENEIFTFNGASTNKDELESTGLPKTICLFLKRQLEEIENQQLNSTIQ</sequence>
<dbReference type="Pfam" id="PF00443">
    <property type="entry name" value="UCH"/>
    <property type="match status" value="1"/>
</dbReference>
<comment type="caution">
    <text evidence="3">The sequence shown here is derived from an EMBL/GenBank/DDBJ whole genome shotgun (WGS) entry which is preliminary data.</text>
</comment>
<dbReference type="Gene3D" id="3.90.70.10">
    <property type="entry name" value="Cysteine proteinases"/>
    <property type="match status" value="1"/>
</dbReference>
<gene>
    <name evidence="3" type="ORF">PPL_03701</name>
</gene>
<dbReference type="RefSeq" id="XP_020435040.1">
    <property type="nucleotide sequence ID" value="XM_020574626.1"/>
</dbReference>
<evidence type="ECO:0000313" key="4">
    <source>
        <dbReference type="Proteomes" id="UP000001396"/>
    </source>
</evidence>
<dbReference type="PROSITE" id="PS50235">
    <property type="entry name" value="USP_3"/>
    <property type="match status" value="1"/>
</dbReference>
<feature type="region of interest" description="Disordered" evidence="1">
    <location>
        <begin position="150"/>
        <end position="262"/>
    </location>
</feature>
<feature type="compositionally biased region" description="Low complexity" evidence="1">
    <location>
        <begin position="172"/>
        <end position="205"/>
    </location>
</feature>
<feature type="compositionally biased region" description="Low complexity" evidence="1">
    <location>
        <begin position="322"/>
        <end position="331"/>
    </location>
</feature>
<dbReference type="SUPFAM" id="SSF54001">
    <property type="entry name" value="Cysteine proteinases"/>
    <property type="match status" value="1"/>
</dbReference>
<dbReference type="CDD" id="cd02257">
    <property type="entry name" value="Peptidase_C19"/>
    <property type="match status" value="1"/>
</dbReference>
<dbReference type="EMBL" id="ADBJ01000017">
    <property type="protein sequence ID" value="EFA82923.1"/>
    <property type="molecule type" value="Genomic_DNA"/>
</dbReference>
<dbReference type="GO" id="GO:0016579">
    <property type="term" value="P:protein deubiquitination"/>
    <property type="evidence" value="ECO:0007669"/>
    <property type="project" value="InterPro"/>
</dbReference>
<feature type="compositionally biased region" description="Low complexity" evidence="1">
    <location>
        <begin position="234"/>
        <end position="257"/>
    </location>
</feature>
<feature type="region of interest" description="Disordered" evidence="1">
    <location>
        <begin position="293"/>
        <end position="331"/>
    </location>
</feature>
<dbReference type="InterPro" id="IPR028889">
    <property type="entry name" value="USP"/>
</dbReference>
<name>D3B6F3_HETP5</name>